<feature type="domain" description="LysM" evidence="5">
    <location>
        <begin position="362"/>
        <end position="411"/>
    </location>
</feature>
<dbReference type="PANTHER" id="PTHR34997">
    <property type="entry name" value="AM15"/>
    <property type="match status" value="1"/>
</dbReference>
<accession>A0A3D8QN15</accession>
<organism evidence="6 7">
    <name type="scientific">Aspergillus mulundensis</name>
    <dbReference type="NCBI Taxonomy" id="1810919"/>
    <lineage>
        <taxon>Eukaryota</taxon>
        <taxon>Fungi</taxon>
        <taxon>Dikarya</taxon>
        <taxon>Ascomycota</taxon>
        <taxon>Pezizomycotina</taxon>
        <taxon>Eurotiomycetes</taxon>
        <taxon>Eurotiomycetidae</taxon>
        <taxon>Eurotiales</taxon>
        <taxon>Aspergillaceae</taxon>
        <taxon>Aspergillus</taxon>
        <taxon>Aspergillus subgen. Nidulantes</taxon>
    </lineage>
</organism>
<dbReference type="PROSITE" id="PS51782">
    <property type="entry name" value="LYSM"/>
    <property type="match status" value="4"/>
</dbReference>
<feature type="domain" description="LysM" evidence="5">
    <location>
        <begin position="428"/>
        <end position="474"/>
    </location>
</feature>
<dbReference type="RefSeq" id="XP_026599267.1">
    <property type="nucleotide sequence ID" value="XM_026752205.1"/>
</dbReference>
<feature type="region of interest" description="Disordered" evidence="4">
    <location>
        <begin position="209"/>
        <end position="238"/>
    </location>
</feature>
<keyword evidence="2" id="KW-0732">Signal</keyword>
<protein>
    <submittedName>
        <fullName evidence="6">LysM protein</fullName>
    </submittedName>
</protein>
<dbReference type="CDD" id="cd00118">
    <property type="entry name" value="LysM"/>
    <property type="match status" value="3"/>
</dbReference>
<dbReference type="InterPro" id="IPR052210">
    <property type="entry name" value="LysM1-like"/>
</dbReference>
<evidence type="ECO:0000256" key="3">
    <source>
        <dbReference type="ARBA" id="ARBA00023026"/>
    </source>
</evidence>
<feature type="compositionally biased region" description="Low complexity" evidence="4">
    <location>
        <begin position="319"/>
        <end position="352"/>
    </location>
</feature>
<dbReference type="PANTHER" id="PTHR34997:SF2">
    <property type="entry name" value="LYSM DOMAIN-CONTAINING PROTEIN-RELATED"/>
    <property type="match status" value="1"/>
</dbReference>
<dbReference type="AlphaFoldDB" id="A0A3D8QN15"/>
<dbReference type="InterPro" id="IPR018392">
    <property type="entry name" value="LysM"/>
</dbReference>
<dbReference type="Gene3D" id="3.10.350.10">
    <property type="entry name" value="LysM domain"/>
    <property type="match status" value="5"/>
</dbReference>
<dbReference type="Pfam" id="PF01476">
    <property type="entry name" value="LysM"/>
    <property type="match status" value="3"/>
</dbReference>
<evidence type="ECO:0000256" key="4">
    <source>
        <dbReference type="SAM" id="MobiDB-lite"/>
    </source>
</evidence>
<feature type="region of interest" description="Disordered" evidence="4">
    <location>
        <begin position="319"/>
        <end position="357"/>
    </location>
</feature>
<evidence type="ECO:0000313" key="7">
    <source>
        <dbReference type="Proteomes" id="UP000256690"/>
    </source>
</evidence>
<dbReference type="SMART" id="SM00257">
    <property type="entry name" value="LysM"/>
    <property type="match status" value="4"/>
</dbReference>
<evidence type="ECO:0000256" key="2">
    <source>
        <dbReference type="ARBA" id="ARBA00022729"/>
    </source>
</evidence>
<name>A0A3D8QN15_9EURO</name>
<keyword evidence="3" id="KW-0843">Virulence</keyword>
<evidence type="ECO:0000313" key="6">
    <source>
        <dbReference type="EMBL" id="RDW63078.1"/>
    </source>
</evidence>
<dbReference type="STRING" id="1810919.A0A3D8QN15"/>
<keyword evidence="7" id="KW-1185">Reference proteome</keyword>
<dbReference type="OrthoDB" id="2281372at2759"/>
<dbReference type="EMBL" id="PVWQ01000015">
    <property type="protein sequence ID" value="RDW63078.1"/>
    <property type="molecule type" value="Genomic_DNA"/>
</dbReference>
<comment type="caution">
    <text evidence="6">The sequence shown here is derived from an EMBL/GenBank/DDBJ whole genome shotgun (WGS) entry which is preliminary data.</text>
</comment>
<evidence type="ECO:0000256" key="1">
    <source>
        <dbReference type="ARBA" id="ARBA00022669"/>
    </source>
</evidence>
<evidence type="ECO:0000259" key="5">
    <source>
        <dbReference type="PROSITE" id="PS51782"/>
    </source>
</evidence>
<dbReference type="InterPro" id="IPR036779">
    <property type="entry name" value="LysM_dom_sf"/>
</dbReference>
<feature type="domain" description="LysM" evidence="5">
    <location>
        <begin position="155"/>
        <end position="202"/>
    </location>
</feature>
<sequence>MLYSTPQRLGLALLGLELSTATPLSKRFSNGDFATGETDPDVSTACTYWANSISSSDTCADLESYYGLTIAQLVSWNPSLSSTECTLNEGWSYCVESTDAVKPITTTSTTSKTTATVTTTTAASTSTTATASATTTSSASSPSPTQTGLISSCNAYYYVEKGDYCQGIVDSFANFTLPQFYAWNPAVQDDCSGLQAGYYVCVGVTGSSEPSATSTTLTTTTKESSTAVPTSTSPYEPQQTGLASNCTRALQLTTPANRRNCCAVGNEYYFVESGDTCAEIASDNSIALSSFYAWNPAVGSSCSGLQAGYYVCVGVAGTTSTSTSTATTTTKSPSTTASTTTGTGTATAPSPTQSGLTPSCTTYYKAVSGDSCWSITNEKYSYLAGTSLFYDWNPAVGSDCANLQAGYYYCVATEDQGPMPDTDSSCSAWHLVASGDSCWSIEQEYGVSAADFGEWNPYVGEECKALWLGYFVCVGA</sequence>
<feature type="compositionally biased region" description="Low complexity" evidence="4">
    <location>
        <begin position="209"/>
        <end position="230"/>
    </location>
</feature>
<proteinExistence type="predicted"/>
<dbReference type="GeneID" id="38120559"/>
<reference evidence="6 7" key="1">
    <citation type="journal article" date="2018" name="IMA Fungus">
        <title>IMA Genome-F 9: Draft genome sequence of Annulohypoxylon stygium, Aspergillus mulundensis, Berkeleyomyces basicola (syn. Thielaviopsis basicola), Ceratocystis smalleyi, two Cercospora beticola strains, Coleophoma cylindrospora, Fusarium fracticaudum, Phialophora cf. hyalina, and Morchella septimelata.</title>
        <authorList>
            <person name="Wingfield B.D."/>
            <person name="Bills G.F."/>
            <person name="Dong Y."/>
            <person name="Huang W."/>
            <person name="Nel W.J."/>
            <person name="Swalarsk-Parry B.S."/>
            <person name="Vaghefi N."/>
            <person name="Wilken P.M."/>
            <person name="An Z."/>
            <person name="de Beer Z.W."/>
            <person name="De Vos L."/>
            <person name="Chen L."/>
            <person name="Duong T.A."/>
            <person name="Gao Y."/>
            <person name="Hammerbacher A."/>
            <person name="Kikkert J.R."/>
            <person name="Li Y."/>
            <person name="Li H."/>
            <person name="Li K."/>
            <person name="Li Q."/>
            <person name="Liu X."/>
            <person name="Ma X."/>
            <person name="Naidoo K."/>
            <person name="Pethybridge S.J."/>
            <person name="Sun J."/>
            <person name="Steenkamp E.T."/>
            <person name="van der Nest M.A."/>
            <person name="van Wyk S."/>
            <person name="Wingfield M.J."/>
            <person name="Xiong C."/>
            <person name="Yue Q."/>
            <person name="Zhang X."/>
        </authorList>
    </citation>
    <scope>NUCLEOTIDE SEQUENCE [LARGE SCALE GENOMIC DNA]</scope>
    <source>
        <strain evidence="6 7">DSM 5745</strain>
    </source>
</reference>
<dbReference type="GO" id="GO:0008061">
    <property type="term" value="F:chitin binding"/>
    <property type="evidence" value="ECO:0007669"/>
    <property type="project" value="UniProtKB-KW"/>
</dbReference>
<feature type="domain" description="LysM" evidence="5">
    <location>
        <begin position="267"/>
        <end position="313"/>
    </location>
</feature>
<keyword evidence="1" id="KW-0147">Chitin-binding</keyword>
<gene>
    <name evidence="6" type="ORF">DSM5745_10189</name>
</gene>
<dbReference type="Proteomes" id="UP000256690">
    <property type="component" value="Unassembled WGS sequence"/>
</dbReference>
<dbReference type="SUPFAM" id="SSF54106">
    <property type="entry name" value="LysM domain"/>
    <property type="match status" value="3"/>
</dbReference>